<gene>
    <name evidence="2" type="ORF">ACFO0N_04005</name>
</gene>
<accession>A0ABD5P8A3</accession>
<keyword evidence="1" id="KW-1133">Transmembrane helix</keyword>
<evidence type="ECO:0000256" key="1">
    <source>
        <dbReference type="SAM" id="Phobius"/>
    </source>
</evidence>
<evidence type="ECO:0000313" key="3">
    <source>
        <dbReference type="Proteomes" id="UP001595921"/>
    </source>
</evidence>
<feature type="transmembrane region" description="Helical" evidence="1">
    <location>
        <begin position="21"/>
        <end position="39"/>
    </location>
</feature>
<sequence>MQPVERTDPDGVDFGWVMQTTFVLTIVVGAPVVALLSMAVELSSWGQWASFAVRVGAAVWFVTAVATYLYARRREAREDAPDAAEVADAGDD</sequence>
<organism evidence="2 3">
    <name type="scientific">Halobium salinum</name>
    <dbReference type="NCBI Taxonomy" id="1364940"/>
    <lineage>
        <taxon>Archaea</taxon>
        <taxon>Methanobacteriati</taxon>
        <taxon>Methanobacteriota</taxon>
        <taxon>Stenosarchaea group</taxon>
        <taxon>Halobacteria</taxon>
        <taxon>Halobacteriales</taxon>
        <taxon>Haloferacaceae</taxon>
        <taxon>Halobium</taxon>
    </lineage>
</organism>
<name>A0ABD5P8A3_9EURY</name>
<dbReference type="Proteomes" id="UP001595921">
    <property type="component" value="Unassembled WGS sequence"/>
</dbReference>
<comment type="caution">
    <text evidence="2">The sequence shown here is derived from an EMBL/GenBank/DDBJ whole genome shotgun (WGS) entry which is preliminary data.</text>
</comment>
<dbReference type="RefSeq" id="WP_267622592.1">
    <property type="nucleotide sequence ID" value="NZ_JAODIW010000006.1"/>
</dbReference>
<feature type="transmembrane region" description="Helical" evidence="1">
    <location>
        <begin position="51"/>
        <end position="71"/>
    </location>
</feature>
<keyword evidence="3" id="KW-1185">Reference proteome</keyword>
<dbReference type="AlphaFoldDB" id="A0ABD5P8A3"/>
<dbReference type="InterPro" id="IPR043860">
    <property type="entry name" value="DUF5822"/>
</dbReference>
<keyword evidence="1" id="KW-0812">Transmembrane</keyword>
<reference evidence="2 3" key="1">
    <citation type="journal article" date="2019" name="Int. J. Syst. Evol. Microbiol.">
        <title>The Global Catalogue of Microorganisms (GCM) 10K type strain sequencing project: providing services to taxonomists for standard genome sequencing and annotation.</title>
        <authorList>
            <consortium name="The Broad Institute Genomics Platform"/>
            <consortium name="The Broad Institute Genome Sequencing Center for Infectious Disease"/>
            <person name="Wu L."/>
            <person name="Ma J."/>
        </authorList>
    </citation>
    <scope>NUCLEOTIDE SEQUENCE [LARGE SCALE GENOMIC DNA]</scope>
    <source>
        <strain evidence="2 3">CGMCC 1.12553</strain>
    </source>
</reference>
<evidence type="ECO:0000313" key="2">
    <source>
        <dbReference type="EMBL" id="MFC4357112.1"/>
    </source>
</evidence>
<dbReference type="EMBL" id="JBHSDS010000003">
    <property type="protein sequence ID" value="MFC4357112.1"/>
    <property type="molecule type" value="Genomic_DNA"/>
</dbReference>
<protein>
    <submittedName>
        <fullName evidence="2">DUF5822 domain-containing protein</fullName>
    </submittedName>
</protein>
<proteinExistence type="predicted"/>
<dbReference type="Pfam" id="PF19139">
    <property type="entry name" value="DUF5822"/>
    <property type="match status" value="1"/>
</dbReference>
<keyword evidence="1" id="KW-0472">Membrane</keyword>